<keyword evidence="2" id="KW-1185">Reference proteome</keyword>
<name>A0A8R1U0M2_ONCVO</name>
<dbReference type="EMBL" id="CMVM020000249">
    <property type="status" value="NOT_ANNOTATED_CDS"/>
    <property type="molecule type" value="Genomic_DNA"/>
</dbReference>
<dbReference type="EnsemblMetazoa" id="OVOC8602.1">
    <property type="protein sequence ID" value="OVOC8602.1"/>
    <property type="gene ID" value="WBGene00245411"/>
</dbReference>
<accession>A0A8R1U0M2</accession>
<dbReference type="AlphaFoldDB" id="A0A8R1U0M2"/>
<sequence length="65" mass="7474">MAESGRLDGPMGWFMVFRNWITWGTGDIGRRMGVFQVVEVNYFKRKTNEMTCGGFQIKGVALTMY</sequence>
<reference evidence="1" key="2">
    <citation type="submission" date="2022-06" db="UniProtKB">
        <authorList>
            <consortium name="EnsemblMetazoa"/>
        </authorList>
    </citation>
    <scope>IDENTIFICATION</scope>
</reference>
<protein>
    <submittedName>
        <fullName evidence="1">Uncharacterized protein</fullName>
    </submittedName>
</protein>
<dbReference type="Proteomes" id="UP000024404">
    <property type="component" value="Unassembled WGS sequence"/>
</dbReference>
<evidence type="ECO:0000313" key="1">
    <source>
        <dbReference type="EnsemblMetazoa" id="OVOC8602.1"/>
    </source>
</evidence>
<organism evidence="1 2">
    <name type="scientific">Onchocerca volvulus</name>
    <dbReference type="NCBI Taxonomy" id="6282"/>
    <lineage>
        <taxon>Eukaryota</taxon>
        <taxon>Metazoa</taxon>
        <taxon>Ecdysozoa</taxon>
        <taxon>Nematoda</taxon>
        <taxon>Chromadorea</taxon>
        <taxon>Rhabditida</taxon>
        <taxon>Spirurina</taxon>
        <taxon>Spiruromorpha</taxon>
        <taxon>Filarioidea</taxon>
        <taxon>Onchocercidae</taxon>
        <taxon>Onchocerca</taxon>
    </lineage>
</organism>
<evidence type="ECO:0000313" key="2">
    <source>
        <dbReference type="Proteomes" id="UP000024404"/>
    </source>
</evidence>
<reference evidence="2" key="1">
    <citation type="submission" date="2013-10" db="EMBL/GenBank/DDBJ databases">
        <title>Genome sequencing of Onchocerca volvulus.</title>
        <authorList>
            <person name="Cotton J."/>
            <person name="Tsai J."/>
            <person name="Stanley E."/>
            <person name="Tracey A."/>
            <person name="Holroyd N."/>
            <person name="Lustigman S."/>
            <person name="Berriman M."/>
        </authorList>
    </citation>
    <scope>NUCLEOTIDE SEQUENCE</scope>
</reference>
<proteinExistence type="predicted"/>